<reference evidence="2 3" key="1">
    <citation type="submission" date="2020-09" db="EMBL/GenBank/DDBJ databases">
        <title>De no assembly of potato wild relative species, Solanum commersonii.</title>
        <authorList>
            <person name="Cho K."/>
        </authorList>
    </citation>
    <scope>NUCLEOTIDE SEQUENCE [LARGE SCALE GENOMIC DNA]</scope>
    <source>
        <strain evidence="2">LZ3.2</strain>
        <tissue evidence="2">Leaf</tissue>
    </source>
</reference>
<dbReference type="Proteomes" id="UP000824120">
    <property type="component" value="Chromosome 9"/>
</dbReference>
<evidence type="ECO:0000313" key="2">
    <source>
        <dbReference type="EMBL" id="KAG5584609.1"/>
    </source>
</evidence>
<feature type="region of interest" description="Disordered" evidence="1">
    <location>
        <begin position="52"/>
        <end position="72"/>
    </location>
</feature>
<evidence type="ECO:0000313" key="3">
    <source>
        <dbReference type="Proteomes" id="UP000824120"/>
    </source>
</evidence>
<sequence length="100" mass="11486">MKRILEEERNSKQAIVYTKSTVHSEEFDVILLHNMGNKEALTAYRESLKSVRTKTTTQKGKPKGFHVGKDDHEKKQCNNKEVINLRSLLMNCAQVIVVDD</sequence>
<dbReference type="AlphaFoldDB" id="A0A9J5X8G9"/>
<accession>A0A9J5X8G9</accession>
<evidence type="ECO:0000256" key="1">
    <source>
        <dbReference type="SAM" id="MobiDB-lite"/>
    </source>
</evidence>
<dbReference type="EMBL" id="JACXVP010000009">
    <property type="protein sequence ID" value="KAG5584609.1"/>
    <property type="molecule type" value="Genomic_DNA"/>
</dbReference>
<comment type="caution">
    <text evidence="2">The sequence shown here is derived from an EMBL/GenBank/DDBJ whole genome shotgun (WGS) entry which is preliminary data.</text>
</comment>
<proteinExistence type="predicted"/>
<keyword evidence="3" id="KW-1185">Reference proteome</keyword>
<name>A0A9J5X8G9_SOLCO</name>
<protein>
    <submittedName>
        <fullName evidence="2">Uncharacterized protein</fullName>
    </submittedName>
</protein>
<organism evidence="2 3">
    <name type="scientific">Solanum commersonii</name>
    <name type="common">Commerson's wild potato</name>
    <name type="synonym">Commerson's nightshade</name>
    <dbReference type="NCBI Taxonomy" id="4109"/>
    <lineage>
        <taxon>Eukaryota</taxon>
        <taxon>Viridiplantae</taxon>
        <taxon>Streptophyta</taxon>
        <taxon>Embryophyta</taxon>
        <taxon>Tracheophyta</taxon>
        <taxon>Spermatophyta</taxon>
        <taxon>Magnoliopsida</taxon>
        <taxon>eudicotyledons</taxon>
        <taxon>Gunneridae</taxon>
        <taxon>Pentapetalae</taxon>
        <taxon>asterids</taxon>
        <taxon>lamiids</taxon>
        <taxon>Solanales</taxon>
        <taxon>Solanaceae</taxon>
        <taxon>Solanoideae</taxon>
        <taxon>Solaneae</taxon>
        <taxon>Solanum</taxon>
    </lineage>
</organism>
<gene>
    <name evidence="2" type="ORF">H5410_045043</name>
</gene>